<feature type="transmembrane region" description="Helical" evidence="1">
    <location>
        <begin position="12"/>
        <end position="32"/>
    </location>
</feature>
<sequence>MSDLKDKVGASVTLIVLVVIGIAALCLVLRFAGWMLGMFFGGVFRLLIVAGVVWLGYQIYLRLKPGR</sequence>
<comment type="caution">
    <text evidence="2">The sequence shown here is derived from an EMBL/GenBank/DDBJ whole genome shotgun (WGS) entry which is preliminary data.</text>
</comment>
<evidence type="ECO:0000256" key="1">
    <source>
        <dbReference type="SAM" id="Phobius"/>
    </source>
</evidence>
<dbReference type="Proteomes" id="UP001431693">
    <property type="component" value="Unassembled WGS sequence"/>
</dbReference>
<keyword evidence="1" id="KW-0812">Transmembrane</keyword>
<gene>
    <name evidence="2" type="ORF">QJ043_03490</name>
</gene>
<organism evidence="2 3">
    <name type="scientific">Kribbibacterium absianum</name>
    <dbReference type="NCBI Taxonomy" id="3044210"/>
    <lineage>
        <taxon>Bacteria</taxon>
        <taxon>Bacillati</taxon>
        <taxon>Actinomycetota</taxon>
        <taxon>Coriobacteriia</taxon>
        <taxon>Coriobacteriales</taxon>
        <taxon>Kribbibacteriaceae</taxon>
        <taxon>Kribbibacterium</taxon>
    </lineage>
</organism>
<keyword evidence="3" id="KW-1185">Reference proteome</keyword>
<feature type="transmembrane region" description="Helical" evidence="1">
    <location>
        <begin position="38"/>
        <end position="57"/>
    </location>
</feature>
<reference evidence="2" key="1">
    <citation type="submission" date="2023-05" db="EMBL/GenBank/DDBJ databases">
        <title>[olsenella] sp. nov., isolated from a pig farm feces dump.</title>
        <authorList>
            <person name="Chang Y.-H."/>
        </authorList>
    </citation>
    <scope>NUCLEOTIDE SEQUENCE</scope>
    <source>
        <strain evidence="2">YH-ols2217</strain>
    </source>
</reference>
<protein>
    <submittedName>
        <fullName evidence="2">Uncharacterized protein</fullName>
    </submittedName>
</protein>
<keyword evidence="1" id="KW-1133">Transmembrane helix</keyword>
<proteinExistence type="predicted"/>
<dbReference type="RefSeq" id="WP_283713881.1">
    <property type="nucleotide sequence ID" value="NZ_JASJEW010000007.1"/>
</dbReference>
<evidence type="ECO:0000313" key="2">
    <source>
        <dbReference type="EMBL" id="MDJ1129148.1"/>
    </source>
</evidence>
<keyword evidence="1" id="KW-0472">Membrane</keyword>
<name>A0ABT6ZKT8_9ACTN</name>
<accession>A0ABT6ZKT8</accession>
<evidence type="ECO:0000313" key="3">
    <source>
        <dbReference type="Proteomes" id="UP001431693"/>
    </source>
</evidence>
<dbReference type="EMBL" id="JASJEX010000002">
    <property type="protein sequence ID" value="MDJ1129148.1"/>
    <property type="molecule type" value="Genomic_DNA"/>
</dbReference>